<dbReference type="OrthoDB" id="4570477at2"/>
<sequence length="67" mass="7430">MMTVQMRLSGDPAEIEVMVKVLAVVFQLDGSGLLYTNRGSAGVRCYLTARIPNKHDRSEPSTPDLHR</sequence>
<name>A0A4R0I5M4_9ACTN</name>
<protein>
    <submittedName>
        <fullName evidence="1">Uncharacterized protein</fullName>
    </submittedName>
</protein>
<reference evidence="1 2" key="1">
    <citation type="submission" date="2019-02" db="EMBL/GenBank/DDBJ databases">
        <title>Kribbella capetownensis sp. nov. and Kribbella speibonae sp. nov., isolated from soil.</title>
        <authorList>
            <person name="Curtis S.M."/>
            <person name="Norton I."/>
            <person name="Everest G.J."/>
            <person name="Meyers P.R."/>
        </authorList>
    </citation>
    <scope>NUCLEOTIDE SEQUENCE [LARGE SCALE GENOMIC DNA]</scope>
    <source>
        <strain evidence="1 2">DSM 27082</strain>
    </source>
</reference>
<dbReference type="AlphaFoldDB" id="A0A4R0I5M4"/>
<gene>
    <name evidence="1" type="ORF">E0H50_35245</name>
</gene>
<comment type="caution">
    <text evidence="1">The sequence shown here is derived from an EMBL/GenBank/DDBJ whole genome shotgun (WGS) entry which is preliminary data.</text>
</comment>
<dbReference type="EMBL" id="SJKA01000018">
    <property type="protein sequence ID" value="TCC22424.1"/>
    <property type="molecule type" value="Genomic_DNA"/>
</dbReference>
<evidence type="ECO:0000313" key="2">
    <source>
        <dbReference type="Proteomes" id="UP000292695"/>
    </source>
</evidence>
<keyword evidence="2" id="KW-1185">Reference proteome</keyword>
<organism evidence="1 2">
    <name type="scientific">Kribbella sindirgiensis</name>
    <dbReference type="NCBI Taxonomy" id="1124744"/>
    <lineage>
        <taxon>Bacteria</taxon>
        <taxon>Bacillati</taxon>
        <taxon>Actinomycetota</taxon>
        <taxon>Actinomycetes</taxon>
        <taxon>Propionibacteriales</taxon>
        <taxon>Kribbellaceae</taxon>
        <taxon>Kribbella</taxon>
    </lineage>
</organism>
<evidence type="ECO:0000313" key="1">
    <source>
        <dbReference type="EMBL" id="TCC22424.1"/>
    </source>
</evidence>
<accession>A0A4R0I5M4</accession>
<dbReference type="Proteomes" id="UP000292695">
    <property type="component" value="Unassembled WGS sequence"/>
</dbReference>
<dbReference type="RefSeq" id="WP_131295335.1">
    <property type="nucleotide sequence ID" value="NZ_SJKA01000018.1"/>
</dbReference>
<proteinExistence type="predicted"/>